<dbReference type="PANTHER" id="PTHR46566:SF2">
    <property type="entry name" value="ATP-DEPENDENT 6-PHOSPHOFRUCTOKINASE ISOZYME 2"/>
    <property type="match status" value="1"/>
</dbReference>
<dbReference type="AlphaFoldDB" id="A0A2G3DUF6"/>
<keyword evidence="6" id="KW-0423">Lactose metabolism</keyword>
<comment type="similarity">
    <text evidence="6">Belongs to the carbohydrate kinase PfkB family. LacC subfamily.</text>
</comment>
<evidence type="ECO:0000313" key="8">
    <source>
        <dbReference type="EMBL" id="PHU34505.1"/>
    </source>
</evidence>
<dbReference type="GO" id="GO:2001059">
    <property type="term" value="P:D-tagatose 6-phosphate catabolic process"/>
    <property type="evidence" value="ECO:0007669"/>
    <property type="project" value="UniProtKB-UniPathway"/>
</dbReference>
<dbReference type="EMBL" id="PDYF01000020">
    <property type="protein sequence ID" value="PHU34505.1"/>
    <property type="molecule type" value="Genomic_DNA"/>
</dbReference>
<dbReference type="GO" id="GO:0009024">
    <property type="term" value="F:tagatose-6-phosphate kinase activity"/>
    <property type="evidence" value="ECO:0007669"/>
    <property type="project" value="UniProtKB-EC"/>
</dbReference>
<dbReference type="GO" id="GO:0016052">
    <property type="term" value="P:carbohydrate catabolic process"/>
    <property type="evidence" value="ECO:0007669"/>
    <property type="project" value="UniProtKB-ARBA"/>
</dbReference>
<dbReference type="PANTHER" id="PTHR46566">
    <property type="entry name" value="1-PHOSPHOFRUCTOKINASE-RELATED"/>
    <property type="match status" value="1"/>
</dbReference>
<dbReference type="GO" id="GO:0005988">
    <property type="term" value="P:lactose metabolic process"/>
    <property type="evidence" value="ECO:0007669"/>
    <property type="project" value="UniProtKB-KW"/>
</dbReference>
<comment type="caution">
    <text evidence="8">The sequence shown here is derived from an EMBL/GenBank/DDBJ whole genome shotgun (WGS) entry which is preliminary data.</text>
</comment>
<dbReference type="InterPro" id="IPR029056">
    <property type="entry name" value="Ribokinase-like"/>
</dbReference>
<evidence type="ECO:0000256" key="1">
    <source>
        <dbReference type="ARBA" id="ARBA00005380"/>
    </source>
</evidence>
<dbReference type="Proteomes" id="UP000225889">
    <property type="component" value="Unassembled WGS sequence"/>
</dbReference>
<organism evidence="8 9">
    <name type="scientific">Pseudobutyrivibrio ruminis</name>
    <dbReference type="NCBI Taxonomy" id="46206"/>
    <lineage>
        <taxon>Bacteria</taxon>
        <taxon>Bacillati</taxon>
        <taxon>Bacillota</taxon>
        <taxon>Clostridia</taxon>
        <taxon>Lachnospirales</taxon>
        <taxon>Lachnospiraceae</taxon>
        <taxon>Pseudobutyrivibrio</taxon>
    </lineage>
</organism>
<feature type="domain" description="Carbohydrate kinase PfkB" evidence="7">
    <location>
        <begin position="11"/>
        <end position="296"/>
    </location>
</feature>
<dbReference type="CDD" id="cd01164">
    <property type="entry name" value="FruK_PfkB_like"/>
    <property type="match status" value="1"/>
</dbReference>
<evidence type="ECO:0000256" key="3">
    <source>
        <dbReference type="ARBA" id="ARBA00022741"/>
    </source>
</evidence>
<dbReference type="InterPro" id="IPR011611">
    <property type="entry name" value="PfkB_dom"/>
</dbReference>
<proteinExistence type="inferred from homology"/>
<dbReference type="PIRSF" id="PIRSF000535">
    <property type="entry name" value="1PFK/6PFK/LacC"/>
    <property type="match status" value="1"/>
</dbReference>
<evidence type="ECO:0000256" key="2">
    <source>
        <dbReference type="ARBA" id="ARBA00022679"/>
    </source>
</evidence>
<reference evidence="8 9" key="2">
    <citation type="submission" date="2017-10" db="EMBL/GenBank/DDBJ databases">
        <authorList>
            <person name="Banno H."/>
            <person name="Chua N.-H."/>
        </authorList>
    </citation>
    <scope>NUCLEOTIDE SEQUENCE [LARGE SCALE GENOMIC DNA]</scope>
    <source>
        <strain evidence="8 9">JK626</strain>
    </source>
</reference>
<dbReference type="GO" id="GO:0044281">
    <property type="term" value="P:small molecule metabolic process"/>
    <property type="evidence" value="ECO:0007669"/>
    <property type="project" value="UniProtKB-ARBA"/>
</dbReference>
<dbReference type="InterPro" id="IPR017583">
    <property type="entry name" value="Tagatose/fructose_Pkinase"/>
</dbReference>
<dbReference type="EC" id="2.7.1.144" evidence="6"/>
<dbReference type="RefSeq" id="WP_099392266.1">
    <property type="nucleotide sequence ID" value="NZ_PDYF01000020.1"/>
</dbReference>
<dbReference type="SUPFAM" id="SSF53613">
    <property type="entry name" value="Ribokinase-like"/>
    <property type="match status" value="1"/>
</dbReference>
<evidence type="ECO:0000259" key="7">
    <source>
        <dbReference type="Pfam" id="PF00294"/>
    </source>
</evidence>
<sequence>MILTVTLNAAIDKRYVVENFEEGEVNRVLECEYVPGGKGLNVSKPLAIAGADVVATGFVGGYAGDYICSRLSDYGVKDGFYKVKAESRSCINIWDTKKKKQTEFLEPGFVIDENDWNGFEEKFKTLAKDSDIITISGSVPKGLDSNSYRRLIAIGKKLGKKVILDTSGKLLIEAVEEIPFMIKPNIDEIAMLTGRKISVDEEGFFEEVIAAAKQIRDKGVEIVVVSLGADGSLMVCDDGVYRGIVPKIDAVNTVGCGDSMIAGFALSFSQGLTFTEALKKASAISAASAMTEETGRFNLPDMEKLINQITIEKIG</sequence>
<dbReference type="NCBIfam" id="TIGR03828">
    <property type="entry name" value="pfkB"/>
    <property type="match status" value="1"/>
</dbReference>
<keyword evidence="3 6" id="KW-0547">Nucleotide-binding</keyword>
<comment type="similarity">
    <text evidence="1">Belongs to the carbohydrate kinase pfkB family.</text>
</comment>
<gene>
    <name evidence="8" type="primary">pfkB</name>
    <name evidence="8" type="ORF">CSX01_09960</name>
</gene>
<dbReference type="FunFam" id="3.40.1190.20:FF:000001">
    <property type="entry name" value="Phosphofructokinase"/>
    <property type="match status" value="1"/>
</dbReference>
<reference evidence="8 9" key="1">
    <citation type="submission" date="2017-10" db="EMBL/GenBank/DDBJ databases">
        <title>Resolving the taxonomy of Roseburia spp., Eubacterium rectale and Agathobacter spp. through phylogenomic analysis.</title>
        <authorList>
            <person name="Sheridan P.O."/>
            <person name="Walker A.W."/>
            <person name="Duncan S.H."/>
            <person name="Scott K.P."/>
            <person name="Toole P.W.O."/>
            <person name="Luis P."/>
            <person name="Flint H.J."/>
        </authorList>
    </citation>
    <scope>NUCLEOTIDE SEQUENCE [LARGE SCALE GENOMIC DNA]</scope>
    <source>
        <strain evidence="8 9">JK626</strain>
    </source>
</reference>
<dbReference type="UniPathway" id="UPA00704">
    <property type="reaction ID" value="UER00715"/>
</dbReference>
<dbReference type="NCBIfam" id="TIGR03168">
    <property type="entry name" value="1-PFK"/>
    <property type="match status" value="1"/>
</dbReference>
<evidence type="ECO:0000256" key="6">
    <source>
        <dbReference type="PIRNR" id="PIRNR000535"/>
    </source>
</evidence>
<accession>A0A2G3DUF6</accession>
<dbReference type="InterPro" id="IPR022463">
    <property type="entry name" value="1-PFruKinase"/>
</dbReference>
<dbReference type="GO" id="GO:0005524">
    <property type="term" value="F:ATP binding"/>
    <property type="evidence" value="ECO:0007669"/>
    <property type="project" value="UniProtKB-KW"/>
</dbReference>
<dbReference type="GO" id="GO:0005829">
    <property type="term" value="C:cytosol"/>
    <property type="evidence" value="ECO:0007669"/>
    <property type="project" value="TreeGrafter"/>
</dbReference>
<evidence type="ECO:0000256" key="5">
    <source>
        <dbReference type="ARBA" id="ARBA00022840"/>
    </source>
</evidence>
<keyword evidence="4 8" id="KW-0418">Kinase</keyword>
<dbReference type="Pfam" id="PF00294">
    <property type="entry name" value="PfkB"/>
    <property type="match status" value="1"/>
</dbReference>
<comment type="pathway">
    <text evidence="6">Carbohydrate metabolism; D-tagatose 6-phosphate degradation; D-glyceraldehyde 3-phosphate and glycerone phosphate from D-tagatose 6-phosphate: step 1/2.</text>
</comment>
<protein>
    <recommendedName>
        <fullName evidence="6">Tagatose-6-phosphate kinase</fullName>
        <ecNumber evidence="6">2.7.1.144</ecNumber>
    </recommendedName>
</protein>
<keyword evidence="2 6" id="KW-0808">Transferase</keyword>
<dbReference type="Gene3D" id="3.40.1190.20">
    <property type="match status" value="1"/>
</dbReference>
<name>A0A2G3DUF6_9FIRM</name>
<comment type="catalytic activity">
    <reaction evidence="6">
        <text>D-tagatofuranose 6-phosphate + ATP = D-tagatofuranose 1,6-bisphosphate + ADP + H(+)</text>
        <dbReference type="Rhea" id="RHEA:12420"/>
        <dbReference type="ChEBI" id="CHEBI:15378"/>
        <dbReference type="ChEBI" id="CHEBI:30616"/>
        <dbReference type="ChEBI" id="CHEBI:58694"/>
        <dbReference type="ChEBI" id="CHEBI:58695"/>
        <dbReference type="ChEBI" id="CHEBI:456216"/>
        <dbReference type="EC" id="2.7.1.144"/>
    </reaction>
</comment>
<keyword evidence="5 6" id="KW-0067">ATP-binding</keyword>
<evidence type="ECO:0000313" key="9">
    <source>
        <dbReference type="Proteomes" id="UP000225889"/>
    </source>
</evidence>
<evidence type="ECO:0000256" key="4">
    <source>
        <dbReference type="ARBA" id="ARBA00022777"/>
    </source>
</evidence>
<dbReference type="GO" id="GO:0008662">
    <property type="term" value="F:1-phosphofructokinase activity"/>
    <property type="evidence" value="ECO:0007669"/>
    <property type="project" value="InterPro"/>
</dbReference>